<dbReference type="InterPro" id="IPR036680">
    <property type="entry name" value="SPOR-like_sf"/>
</dbReference>
<dbReference type="GO" id="GO:0032506">
    <property type="term" value="P:cytokinetic process"/>
    <property type="evidence" value="ECO:0007669"/>
    <property type="project" value="TreeGrafter"/>
</dbReference>
<feature type="region of interest" description="Disordered" evidence="1">
    <location>
        <begin position="38"/>
        <end position="121"/>
    </location>
</feature>
<dbReference type="GO" id="GO:0032153">
    <property type="term" value="C:cell division site"/>
    <property type="evidence" value="ECO:0007669"/>
    <property type="project" value="TreeGrafter"/>
</dbReference>
<dbReference type="Gene3D" id="3.30.70.1070">
    <property type="entry name" value="Sporulation related repeat"/>
    <property type="match status" value="1"/>
</dbReference>
<feature type="region of interest" description="Disordered" evidence="1">
    <location>
        <begin position="189"/>
        <end position="216"/>
    </location>
</feature>
<sequence>MKQQRGGTFLGFIIGVVVGLACALAVAVYVTKVPMPFMNKGQTRSADQDVEEAKKNKDWDPNAPLYGKNPAKPPQPAASAPVPVAAPAAAPVATPAAKPDAKADSKAADTKKPEAKAAASADPIGDLAKAKTAAADAEPFVYWVQVGAYRTAEDAESQRAKLSLSGIETKISEREQSGRTVFRVRVGPFDKKEDGEKTRDKLEKSGLDTALVRVQR</sequence>
<dbReference type="InterPro" id="IPR007730">
    <property type="entry name" value="SPOR-like_dom"/>
</dbReference>
<dbReference type="RefSeq" id="WP_117178836.1">
    <property type="nucleotide sequence ID" value="NZ_QFZK01000010.1"/>
</dbReference>
<evidence type="ECO:0000259" key="3">
    <source>
        <dbReference type="PROSITE" id="PS51724"/>
    </source>
</evidence>
<evidence type="ECO:0000256" key="2">
    <source>
        <dbReference type="SAM" id="Phobius"/>
    </source>
</evidence>
<proteinExistence type="predicted"/>
<dbReference type="PROSITE" id="PS51724">
    <property type="entry name" value="SPOR"/>
    <property type="match status" value="1"/>
</dbReference>
<keyword evidence="5" id="KW-1185">Reference proteome</keyword>
<comment type="caution">
    <text evidence="4">The sequence shown here is derived from an EMBL/GenBank/DDBJ whole genome shotgun (WGS) entry which is preliminary data.</text>
</comment>
<dbReference type="InterPro" id="IPR052521">
    <property type="entry name" value="Cell_div_SPOR-domain"/>
</dbReference>
<dbReference type="GO" id="GO:0042834">
    <property type="term" value="F:peptidoglycan binding"/>
    <property type="evidence" value="ECO:0007669"/>
    <property type="project" value="InterPro"/>
</dbReference>
<organism evidence="4 5">
    <name type="scientific">Rhodoferax lacus</name>
    <dbReference type="NCBI Taxonomy" id="2184758"/>
    <lineage>
        <taxon>Bacteria</taxon>
        <taxon>Pseudomonadati</taxon>
        <taxon>Pseudomonadota</taxon>
        <taxon>Betaproteobacteria</taxon>
        <taxon>Burkholderiales</taxon>
        <taxon>Comamonadaceae</taxon>
        <taxon>Rhodoferax</taxon>
    </lineage>
</organism>
<dbReference type="AlphaFoldDB" id="A0A3E1R9W0"/>
<feature type="compositionally biased region" description="Low complexity" evidence="1">
    <location>
        <begin position="77"/>
        <end position="98"/>
    </location>
</feature>
<dbReference type="PANTHER" id="PTHR38687">
    <property type="entry name" value="CELL DIVISION PROTEIN DEDD-RELATED"/>
    <property type="match status" value="1"/>
</dbReference>
<dbReference type="PANTHER" id="PTHR38687:SF1">
    <property type="entry name" value="CELL DIVISION PROTEIN DEDD"/>
    <property type="match status" value="1"/>
</dbReference>
<feature type="compositionally biased region" description="Basic and acidic residues" evidence="1">
    <location>
        <begin position="51"/>
        <end position="60"/>
    </location>
</feature>
<feature type="domain" description="SPOR" evidence="3">
    <location>
        <begin position="136"/>
        <end position="215"/>
    </location>
</feature>
<feature type="transmembrane region" description="Helical" evidence="2">
    <location>
        <begin position="7"/>
        <end position="30"/>
    </location>
</feature>
<feature type="compositionally biased region" description="Basic and acidic residues" evidence="1">
    <location>
        <begin position="99"/>
        <end position="115"/>
    </location>
</feature>
<gene>
    <name evidence="4" type="ORF">DIC66_15305</name>
</gene>
<feature type="compositionally biased region" description="Basic and acidic residues" evidence="1">
    <location>
        <begin position="189"/>
        <end position="206"/>
    </location>
</feature>
<evidence type="ECO:0000256" key="1">
    <source>
        <dbReference type="SAM" id="MobiDB-lite"/>
    </source>
</evidence>
<keyword evidence="2" id="KW-0472">Membrane</keyword>
<keyword evidence="2" id="KW-0812">Transmembrane</keyword>
<dbReference type="EMBL" id="QFZK01000010">
    <property type="protein sequence ID" value="RFO96127.1"/>
    <property type="molecule type" value="Genomic_DNA"/>
</dbReference>
<dbReference type="Pfam" id="PF05036">
    <property type="entry name" value="SPOR"/>
    <property type="match status" value="1"/>
</dbReference>
<dbReference type="Proteomes" id="UP000260665">
    <property type="component" value="Unassembled WGS sequence"/>
</dbReference>
<dbReference type="OrthoDB" id="7063246at2"/>
<name>A0A3E1R9W0_9BURK</name>
<accession>A0A3E1R9W0</accession>
<reference evidence="4 5" key="1">
    <citation type="submission" date="2018-05" db="EMBL/GenBank/DDBJ databases">
        <title>Rhodoferax soyangensis sp.nov., isolated from an oligotrophic freshwater lake.</title>
        <authorList>
            <person name="Park M."/>
        </authorList>
    </citation>
    <scope>NUCLEOTIDE SEQUENCE [LARGE SCALE GENOMIC DNA]</scope>
    <source>
        <strain evidence="4 5">IMCC26218</strain>
    </source>
</reference>
<dbReference type="PROSITE" id="PS51257">
    <property type="entry name" value="PROKAR_LIPOPROTEIN"/>
    <property type="match status" value="1"/>
</dbReference>
<protein>
    <submittedName>
        <fullName evidence="4">Sporulation protein</fullName>
    </submittedName>
</protein>
<dbReference type="GO" id="GO:0030428">
    <property type="term" value="C:cell septum"/>
    <property type="evidence" value="ECO:0007669"/>
    <property type="project" value="TreeGrafter"/>
</dbReference>
<evidence type="ECO:0000313" key="5">
    <source>
        <dbReference type="Proteomes" id="UP000260665"/>
    </source>
</evidence>
<keyword evidence="2" id="KW-1133">Transmembrane helix</keyword>
<evidence type="ECO:0000313" key="4">
    <source>
        <dbReference type="EMBL" id="RFO96127.1"/>
    </source>
</evidence>
<dbReference type="SUPFAM" id="SSF110997">
    <property type="entry name" value="Sporulation related repeat"/>
    <property type="match status" value="1"/>
</dbReference>